<evidence type="ECO:0000313" key="3">
    <source>
        <dbReference type="Proteomes" id="UP000007590"/>
    </source>
</evidence>
<dbReference type="PANTHER" id="PTHR41339">
    <property type="entry name" value="LIPL48"/>
    <property type="match status" value="1"/>
</dbReference>
<keyword evidence="1" id="KW-0732">Signal</keyword>
<dbReference type="STRING" id="929556.Solca_0401"/>
<evidence type="ECO:0000256" key="1">
    <source>
        <dbReference type="SAM" id="SignalP"/>
    </source>
</evidence>
<dbReference type="eggNOG" id="COG5492">
    <property type="taxonomic scope" value="Bacteria"/>
</dbReference>
<dbReference type="PANTHER" id="PTHR41339:SF1">
    <property type="entry name" value="SECRETED PROTEIN"/>
    <property type="match status" value="1"/>
</dbReference>
<reference evidence="2" key="1">
    <citation type="submission" date="2012-02" db="EMBL/GenBank/DDBJ databases">
        <title>The complete genome of Solitalea canadensis DSM 3403.</title>
        <authorList>
            <consortium name="US DOE Joint Genome Institute (JGI-PGF)"/>
            <person name="Lucas S."/>
            <person name="Copeland A."/>
            <person name="Lapidus A."/>
            <person name="Glavina del Rio T."/>
            <person name="Dalin E."/>
            <person name="Tice H."/>
            <person name="Bruce D."/>
            <person name="Goodwin L."/>
            <person name="Pitluck S."/>
            <person name="Peters L."/>
            <person name="Ovchinnikova G."/>
            <person name="Lu M."/>
            <person name="Kyrpides N."/>
            <person name="Mavromatis K."/>
            <person name="Ivanova N."/>
            <person name="Brettin T."/>
            <person name="Detter J.C."/>
            <person name="Han C."/>
            <person name="Larimer F."/>
            <person name="Land M."/>
            <person name="Hauser L."/>
            <person name="Markowitz V."/>
            <person name="Cheng J.-F."/>
            <person name="Hugenholtz P."/>
            <person name="Woyke T."/>
            <person name="Wu D."/>
            <person name="Spring S."/>
            <person name="Schroeder M."/>
            <person name="Kopitz M."/>
            <person name="Brambilla E."/>
            <person name="Klenk H.-P."/>
            <person name="Eisen J.A."/>
        </authorList>
    </citation>
    <scope>NUCLEOTIDE SEQUENCE</scope>
    <source>
        <strain evidence="2">DSM 3403</strain>
    </source>
</reference>
<sequence length="461" mass="48310">MKKLLGLSILVATTALVSCSKSDDPTPTPPVNTDTNIRGVISKNITLTKDKTWTLRGPIYVTAGATVTIEAGTKIVSKKDSAGILVITPGCKINAAGTSSAPIVFTSGETNPAPGDFGGIVISGKATVNGNHKTVEGGLDPKYSAIWGATEATKSQANDADNSGVMQYVRIEYAGKAVSPDVELNGLSLYGVGSGTTFDHIQVTRGVDDAFEFFGGTFNAKYLIAYGNGDDDFDFDDGFRGNLQYIISIKDPNVTDNKGTSGDYSNNIESDNTDGKTGPYTTTPVTKVNISNATLVGPGNTPNSPVWNNYGYGNRWRRGSTFNVANSIIIGVKLNGVSIESNEAAQSFNDGGSTFKNNILQTLAAAPYRVGSDVTTVAGFNPAKVQELALTTVYAASADDVKLTDPFNFAKPNVAPKADSQALTMGTKFEGVFAAGFDKPNYVGAVSAAADWTTGWTAWGK</sequence>
<dbReference type="OrthoDB" id="1521716at2"/>
<feature type="chain" id="PRO_5003612981" description="T9SS C-terminal target domain-containing protein" evidence="1">
    <location>
        <begin position="23"/>
        <end position="461"/>
    </location>
</feature>
<dbReference type="PROSITE" id="PS51257">
    <property type="entry name" value="PROKAR_LIPOPROTEIN"/>
    <property type="match status" value="1"/>
</dbReference>
<dbReference type="AlphaFoldDB" id="H8KP19"/>
<protein>
    <recommendedName>
        <fullName evidence="4">T9SS C-terminal target domain-containing protein</fullName>
    </recommendedName>
</protein>
<organism evidence="2 3">
    <name type="scientific">Solitalea canadensis (strain ATCC 29591 / DSM 3403 / JCM 21819 / LMG 8368 / NBRC 15130 / NCIMB 12057 / USAM 9D)</name>
    <name type="common">Flexibacter canadensis</name>
    <dbReference type="NCBI Taxonomy" id="929556"/>
    <lineage>
        <taxon>Bacteria</taxon>
        <taxon>Pseudomonadati</taxon>
        <taxon>Bacteroidota</taxon>
        <taxon>Sphingobacteriia</taxon>
        <taxon>Sphingobacteriales</taxon>
        <taxon>Sphingobacteriaceae</taxon>
        <taxon>Solitalea</taxon>
    </lineage>
</organism>
<keyword evidence="3" id="KW-1185">Reference proteome</keyword>
<dbReference type="HOGENOM" id="CLU_034925_0_0_10"/>
<dbReference type="RefSeq" id="WP_014678769.1">
    <property type="nucleotide sequence ID" value="NC_017770.1"/>
</dbReference>
<evidence type="ECO:0008006" key="4">
    <source>
        <dbReference type="Google" id="ProtNLM"/>
    </source>
</evidence>
<dbReference type="KEGG" id="scn:Solca_0401"/>
<feature type="signal peptide" evidence="1">
    <location>
        <begin position="1"/>
        <end position="22"/>
    </location>
</feature>
<dbReference type="EMBL" id="CP003349">
    <property type="protein sequence ID" value="AFD05541.1"/>
    <property type="molecule type" value="Genomic_DNA"/>
</dbReference>
<name>H8KP19_SOLCM</name>
<proteinExistence type="predicted"/>
<evidence type="ECO:0000313" key="2">
    <source>
        <dbReference type="EMBL" id="AFD05541.1"/>
    </source>
</evidence>
<dbReference type="Proteomes" id="UP000007590">
    <property type="component" value="Chromosome"/>
</dbReference>
<gene>
    <name evidence="2" type="ordered locus">Solca_0401</name>
</gene>
<accession>H8KP19</accession>